<dbReference type="AlphaFoldDB" id="A0ABC8S8F1"/>
<evidence type="ECO:0000313" key="2">
    <source>
        <dbReference type="EMBL" id="CAK9153479.1"/>
    </source>
</evidence>
<keyword evidence="3" id="KW-1185">Reference proteome</keyword>
<sequence length="94" mass="9594">MAGSHAVRKGETTIRGGSTLEGTPSKTRASLDDPLGEVLGTSHGEASEVGRHRVEAGQVTYVGIAGEAVQAGAKGEASWTPNAATLLIVRVELI</sequence>
<dbReference type="EMBL" id="CAUOFW020002403">
    <property type="protein sequence ID" value="CAK9153479.1"/>
    <property type="molecule type" value="Genomic_DNA"/>
</dbReference>
<reference evidence="2 3" key="1">
    <citation type="submission" date="2024-02" db="EMBL/GenBank/DDBJ databases">
        <authorList>
            <person name="Vignale AGUSTIN F."/>
            <person name="Sosa J E."/>
            <person name="Modenutti C."/>
        </authorList>
    </citation>
    <scope>NUCLEOTIDE SEQUENCE [LARGE SCALE GENOMIC DNA]</scope>
</reference>
<name>A0ABC8S8F1_9AQUA</name>
<gene>
    <name evidence="2" type="ORF">ILEXP_LOCUS21747</name>
</gene>
<organism evidence="2 3">
    <name type="scientific">Ilex paraguariensis</name>
    <name type="common">yerba mate</name>
    <dbReference type="NCBI Taxonomy" id="185542"/>
    <lineage>
        <taxon>Eukaryota</taxon>
        <taxon>Viridiplantae</taxon>
        <taxon>Streptophyta</taxon>
        <taxon>Embryophyta</taxon>
        <taxon>Tracheophyta</taxon>
        <taxon>Spermatophyta</taxon>
        <taxon>Magnoliopsida</taxon>
        <taxon>eudicotyledons</taxon>
        <taxon>Gunneridae</taxon>
        <taxon>Pentapetalae</taxon>
        <taxon>asterids</taxon>
        <taxon>campanulids</taxon>
        <taxon>Aquifoliales</taxon>
        <taxon>Aquifoliaceae</taxon>
        <taxon>Ilex</taxon>
    </lineage>
</organism>
<protein>
    <submittedName>
        <fullName evidence="2">Uncharacterized protein</fullName>
    </submittedName>
</protein>
<proteinExistence type="predicted"/>
<accession>A0ABC8S8F1</accession>
<dbReference type="Proteomes" id="UP001642360">
    <property type="component" value="Unassembled WGS sequence"/>
</dbReference>
<feature type="region of interest" description="Disordered" evidence="1">
    <location>
        <begin position="1"/>
        <end position="52"/>
    </location>
</feature>
<evidence type="ECO:0000313" key="3">
    <source>
        <dbReference type="Proteomes" id="UP001642360"/>
    </source>
</evidence>
<comment type="caution">
    <text evidence="2">The sequence shown here is derived from an EMBL/GenBank/DDBJ whole genome shotgun (WGS) entry which is preliminary data.</text>
</comment>
<evidence type="ECO:0000256" key="1">
    <source>
        <dbReference type="SAM" id="MobiDB-lite"/>
    </source>
</evidence>